<feature type="domain" description="RING-type" evidence="4">
    <location>
        <begin position="18"/>
        <end position="39"/>
    </location>
</feature>
<dbReference type="Ensembl" id="ENSSLDT00000000147.1">
    <property type="protein sequence ID" value="ENSSLDP00000000110.1"/>
    <property type="gene ID" value="ENSSLDG00000000159.1"/>
</dbReference>
<reference evidence="5" key="1">
    <citation type="submission" date="2025-08" db="UniProtKB">
        <authorList>
            <consortium name="Ensembl"/>
        </authorList>
    </citation>
    <scope>IDENTIFICATION</scope>
</reference>
<proteinExistence type="predicted"/>
<evidence type="ECO:0000256" key="1">
    <source>
        <dbReference type="ARBA" id="ARBA00022723"/>
    </source>
</evidence>
<dbReference type="Pfam" id="PF13923">
    <property type="entry name" value="zf-C3HC4_2"/>
    <property type="match status" value="1"/>
</dbReference>
<keyword evidence="6" id="KW-1185">Reference proteome</keyword>
<dbReference type="Proteomes" id="UP000261360">
    <property type="component" value="Unplaced"/>
</dbReference>
<evidence type="ECO:0000313" key="6">
    <source>
        <dbReference type="Proteomes" id="UP000261360"/>
    </source>
</evidence>
<dbReference type="InterPro" id="IPR013083">
    <property type="entry name" value="Znf_RING/FYVE/PHD"/>
</dbReference>
<organism evidence="5 6">
    <name type="scientific">Seriola lalandi dorsalis</name>
    <dbReference type="NCBI Taxonomy" id="1841481"/>
    <lineage>
        <taxon>Eukaryota</taxon>
        <taxon>Metazoa</taxon>
        <taxon>Chordata</taxon>
        <taxon>Craniata</taxon>
        <taxon>Vertebrata</taxon>
        <taxon>Euteleostomi</taxon>
        <taxon>Actinopterygii</taxon>
        <taxon>Neopterygii</taxon>
        <taxon>Teleostei</taxon>
        <taxon>Neoteleostei</taxon>
        <taxon>Acanthomorphata</taxon>
        <taxon>Carangaria</taxon>
        <taxon>Carangiformes</taxon>
        <taxon>Carangidae</taxon>
        <taxon>Seriola</taxon>
    </lineage>
</organism>
<dbReference type="AlphaFoldDB" id="A0A3B4W9C4"/>
<name>A0A3B4W9C4_SERLL</name>
<keyword evidence="1" id="KW-0479">Metal-binding</keyword>
<evidence type="ECO:0000256" key="2">
    <source>
        <dbReference type="ARBA" id="ARBA00022771"/>
    </source>
</evidence>
<reference evidence="5" key="2">
    <citation type="submission" date="2025-09" db="UniProtKB">
        <authorList>
            <consortium name="Ensembl"/>
        </authorList>
    </citation>
    <scope>IDENTIFICATION</scope>
</reference>
<accession>A0A3B4W9C4</accession>
<dbReference type="Gene3D" id="3.30.40.10">
    <property type="entry name" value="Zinc/RING finger domain, C3HC4 (zinc finger)"/>
    <property type="match status" value="1"/>
</dbReference>
<evidence type="ECO:0000313" key="5">
    <source>
        <dbReference type="Ensembl" id="ENSSLDP00000000110.1"/>
    </source>
</evidence>
<keyword evidence="3" id="KW-0862">Zinc</keyword>
<evidence type="ECO:0000256" key="3">
    <source>
        <dbReference type="ARBA" id="ARBA00022833"/>
    </source>
</evidence>
<sequence>MAAQGGFTAPPWGADFTCPVCCDIFKDPVVLLCGHSFCKTKRSKADQLLLTRMTTWL</sequence>
<protein>
    <recommendedName>
        <fullName evidence="4">RING-type domain-containing protein</fullName>
    </recommendedName>
</protein>
<dbReference type="SUPFAM" id="SSF57850">
    <property type="entry name" value="RING/U-box"/>
    <property type="match status" value="1"/>
</dbReference>
<dbReference type="InterPro" id="IPR001841">
    <property type="entry name" value="Znf_RING"/>
</dbReference>
<evidence type="ECO:0000259" key="4">
    <source>
        <dbReference type="Pfam" id="PF13923"/>
    </source>
</evidence>
<keyword evidence="2" id="KW-0863">Zinc-finger</keyword>